<evidence type="ECO:0000259" key="6">
    <source>
        <dbReference type="PROSITE" id="PS50262"/>
    </source>
</evidence>
<comment type="subcellular location">
    <subcellularLocation>
        <location evidence="1">Membrane</location>
    </subcellularLocation>
</comment>
<feature type="transmembrane region" description="Helical" evidence="5">
    <location>
        <begin position="105"/>
        <end position="126"/>
    </location>
</feature>
<evidence type="ECO:0000256" key="3">
    <source>
        <dbReference type="ARBA" id="ARBA00022989"/>
    </source>
</evidence>
<proteinExistence type="predicted"/>
<protein>
    <recommendedName>
        <fullName evidence="6">G-protein coupled receptors family 1 profile domain-containing protein</fullName>
    </recommendedName>
</protein>
<feature type="domain" description="G-protein coupled receptors family 1 profile" evidence="6">
    <location>
        <begin position="1"/>
        <end position="162"/>
    </location>
</feature>
<evidence type="ECO:0000313" key="7">
    <source>
        <dbReference type="EMBL" id="MEQ2216722.1"/>
    </source>
</evidence>
<dbReference type="Proteomes" id="UP001434883">
    <property type="component" value="Unassembled WGS sequence"/>
</dbReference>
<dbReference type="Gene3D" id="1.20.1070.10">
    <property type="entry name" value="Rhodopsin 7-helix transmembrane proteins"/>
    <property type="match status" value="1"/>
</dbReference>
<keyword evidence="2 5" id="KW-0812">Transmembrane</keyword>
<evidence type="ECO:0000256" key="1">
    <source>
        <dbReference type="ARBA" id="ARBA00004370"/>
    </source>
</evidence>
<organism evidence="7 8">
    <name type="scientific">Xenoophorus captivus</name>
    <dbReference type="NCBI Taxonomy" id="1517983"/>
    <lineage>
        <taxon>Eukaryota</taxon>
        <taxon>Metazoa</taxon>
        <taxon>Chordata</taxon>
        <taxon>Craniata</taxon>
        <taxon>Vertebrata</taxon>
        <taxon>Euteleostomi</taxon>
        <taxon>Actinopterygii</taxon>
        <taxon>Neopterygii</taxon>
        <taxon>Teleostei</taxon>
        <taxon>Neoteleostei</taxon>
        <taxon>Acanthomorphata</taxon>
        <taxon>Ovalentaria</taxon>
        <taxon>Atherinomorphae</taxon>
        <taxon>Cyprinodontiformes</taxon>
        <taxon>Goodeidae</taxon>
        <taxon>Xenoophorus</taxon>
    </lineage>
</organism>
<sequence>MCIERCMAVIRPMLYLRLRRWEYRMAVTATAWMLILCFCLVIGLMQDMVKMMVPVCFIISCLFLLMFASLVGVVRTLRQQSPALTSSDIQTHCVSPLKRRAVGNVLAVVVPSVMSYLPVLVMFPVVLYEYYMNNAMNGGICTLFKFLRLFPKFGLFIGPLFYLSKAKQLYVLCRNEEKLDE</sequence>
<keyword evidence="8" id="KW-1185">Reference proteome</keyword>
<evidence type="ECO:0000313" key="8">
    <source>
        <dbReference type="Proteomes" id="UP001434883"/>
    </source>
</evidence>
<dbReference type="InterPro" id="IPR017452">
    <property type="entry name" value="GPCR_Rhodpsn_7TM"/>
</dbReference>
<dbReference type="SUPFAM" id="SSF81321">
    <property type="entry name" value="Family A G protein-coupled receptor-like"/>
    <property type="match status" value="1"/>
</dbReference>
<evidence type="ECO:0000256" key="2">
    <source>
        <dbReference type="ARBA" id="ARBA00022692"/>
    </source>
</evidence>
<evidence type="ECO:0000256" key="4">
    <source>
        <dbReference type="ARBA" id="ARBA00023136"/>
    </source>
</evidence>
<dbReference type="EMBL" id="JAHRIN010071867">
    <property type="protein sequence ID" value="MEQ2216722.1"/>
    <property type="molecule type" value="Genomic_DNA"/>
</dbReference>
<gene>
    <name evidence="7" type="ORF">XENOCAPTIV_021306</name>
</gene>
<name>A0ABV0S828_9TELE</name>
<dbReference type="PROSITE" id="PS50262">
    <property type="entry name" value="G_PROTEIN_RECEP_F1_2"/>
    <property type="match status" value="1"/>
</dbReference>
<reference evidence="7 8" key="1">
    <citation type="submission" date="2021-06" db="EMBL/GenBank/DDBJ databases">
        <authorList>
            <person name="Palmer J.M."/>
        </authorList>
    </citation>
    <scope>NUCLEOTIDE SEQUENCE [LARGE SCALE GENOMIC DNA]</scope>
    <source>
        <strain evidence="7 8">XC_2019</strain>
        <tissue evidence="7">Muscle</tissue>
    </source>
</reference>
<keyword evidence="3 5" id="KW-1133">Transmembrane helix</keyword>
<evidence type="ECO:0000256" key="5">
    <source>
        <dbReference type="SAM" id="Phobius"/>
    </source>
</evidence>
<feature type="transmembrane region" description="Helical" evidence="5">
    <location>
        <begin position="146"/>
        <end position="164"/>
    </location>
</feature>
<feature type="transmembrane region" description="Helical" evidence="5">
    <location>
        <begin position="21"/>
        <end position="45"/>
    </location>
</feature>
<feature type="transmembrane region" description="Helical" evidence="5">
    <location>
        <begin position="51"/>
        <end position="74"/>
    </location>
</feature>
<accession>A0ABV0S828</accession>
<keyword evidence="4 5" id="KW-0472">Membrane</keyword>
<comment type="caution">
    <text evidence="7">The sequence shown here is derived from an EMBL/GenBank/DDBJ whole genome shotgun (WGS) entry which is preliminary data.</text>
</comment>